<evidence type="ECO:0000256" key="7">
    <source>
        <dbReference type="ARBA" id="ARBA00023180"/>
    </source>
</evidence>
<comment type="caution">
    <text evidence="12">The sequence shown here is derived from an EMBL/GenBank/DDBJ whole genome shotgun (WGS) entry which is preliminary data.</text>
</comment>
<evidence type="ECO:0000259" key="11">
    <source>
        <dbReference type="PROSITE" id="PS50268"/>
    </source>
</evidence>
<evidence type="ECO:0000313" key="12">
    <source>
        <dbReference type="EMBL" id="CAF0858336.1"/>
    </source>
</evidence>
<dbReference type="PROSITE" id="PS00232">
    <property type="entry name" value="CADHERIN_1"/>
    <property type="match status" value="1"/>
</dbReference>
<evidence type="ECO:0000256" key="1">
    <source>
        <dbReference type="ARBA" id="ARBA00004167"/>
    </source>
</evidence>
<dbReference type="GO" id="GO:0005509">
    <property type="term" value="F:calcium ion binding"/>
    <property type="evidence" value="ECO:0007669"/>
    <property type="project" value="UniProtKB-UniRule"/>
</dbReference>
<keyword evidence="13" id="KW-1185">Reference proteome</keyword>
<feature type="region of interest" description="Disordered" evidence="9">
    <location>
        <begin position="661"/>
        <end position="698"/>
    </location>
</feature>
<comment type="subcellular location">
    <subcellularLocation>
        <location evidence="1">Membrane</location>
        <topology evidence="1">Single-pass membrane protein</topology>
    </subcellularLocation>
</comment>
<feature type="domain" description="Cadherin" evidence="11">
    <location>
        <begin position="31"/>
        <end position="135"/>
    </location>
</feature>
<dbReference type="InterPro" id="IPR015919">
    <property type="entry name" value="Cadherin-like_sf"/>
</dbReference>
<dbReference type="SUPFAM" id="SSF49313">
    <property type="entry name" value="Cadherin-like"/>
    <property type="match status" value="1"/>
</dbReference>
<evidence type="ECO:0000256" key="4">
    <source>
        <dbReference type="ARBA" id="ARBA00022837"/>
    </source>
</evidence>
<evidence type="ECO:0000256" key="5">
    <source>
        <dbReference type="ARBA" id="ARBA00022989"/>
    </source>
</evidence>
<name>A0A813WJH3_ADIRI</name>
<evidence type="ECO:0000313" key="13">
    <source>
        <dbReference type="Proteomes" id="UP000663828"/>
    </source>
</evidence>
<dbReference type="PROSITE" id="PS50268">
    <property type="entry name" value="CADHERIN_2"/>
    <property type="match status" value="2"/>
</dbReference>
<reference evidence="12" key="1">
    <citation type="submission" date="2021-02" db="EMBL/GenBank/DDBJ databases">
        <authorList>
            <person name="Nowell W R."/>
        </authorList>
    </citation>
    <scope>NUCLEOTIDE SEQUENCE</scope>
</reference>
<protein>
    <recommendedName>
        <fullName evidence="11">Cadherin domain-containing protein</fullName>
    </recommendedName>
</protein>
<dbReference type="Gene3D" id="2.60.40.60">
    <property type="entry name" value="Cadherins"/>
    <property type="match status" value="2"/>
</dbReference>
<accession>A0A813WJH3</accession>
<feature type="non-terminal residue" evidence="12">
    <location>
        <position position="1"/>
    </location>
</feature>
<dbReference type="InterPro" id="IPR002126">
    <property type="entry name" value="Cadherin-like_dom"/>
</dbReference>
<evidence type="ECO:0000256" key="3">
    <source>
        <dbReference type="ARBA" id="ARBA00022737"/>
    </source>
</evidence>
<feature type="domain" description="Cadherin" evidence="11">
    <location>
        <begin position="136"/>
        <end position="266"/>
    </location>
</feature>
<dbReference type="InterPro" id="IPR050174">
    <property type="entry name" value="Protocadherin/Cadherin-CA"/>
</dbReference>
<dbReference type="CDD" id="cd11304">
    <property type="entry name" value="Cadherin_repeat"/>
    <property type="match status" value="2"/>
</dbReference>
<dbReference type="EMBL" id="CAJNOR010000259">
    <property type="protein sequence ID" value="CAF0858336.1"/>
    <property type="molecule type" value="Genomic_DNA"/>
</dbReference>
<keyword evidence="7" id="KW-0325">Glycoprotein</keyword>
<dbReference type="Proteomes" id="UP000663828">
    <property type="component" value="Unassembled WGS sequence"/>
</dbReference>
<evidence type="ECO:0000256" key="10">
    <source>
        <dbReference type="SAM" id="Phobius"/>
    </source>
</evidence>
<proteinExistence type="predicted"/>
<dbReference type="AlphaFoldDB" id="A0A813WJH3"/>
<keyword evidence="2 10" id="KW-0812">Transmembrane</keyword>
<evidence type="ECO:0000256" key="9">
    <source>
        <dbReference type="SAM" id="MobiDB-lite"/>
    </source>
</evidence>
<evidence type="ECO:0000256" key="8">
    <source>
        <dbReference type="PROSITE-ProRule" id="PRU00043"/>
    </source>
</evidence>
<dbReference type="GO" id="GO:0005886">
    <property type="term" value="C:plasma membrane"/>
    <property type="evidence" value="ECO:0007669"/>
    <property type="project" value="InterPro"/>
</dbReference>
<feature type="transmembrane region" description="Helical" evidence="10">
    <location>
        <begin position="592"/>
        <end position="615"/>
    </location>
</feature>
<dbReference type="PANTHER" id="PTHR24028">
    <property type="entry name" value="CADHERIN-87A"/>
    <property type="match status" value="1"/>
</dbReference>
<feature type="compositionally biased region" description="Low complexity" evidence="9">
    <location>
        <begin position="682"/>
        <end position="698"/>
    </location>
</feature>
<dbReference type="PANTHER" id="PTHR24028:SF146">
    <property type="entry name" value="CADHERIN 96CB, ISOFORM D-RELATED"/>
    <property type="match status" value="1"/>
</dbReference>
<gene>
    <name evidence="12" type="ORF">XAT740_LOCUS5851</name>
</gene>
<evidence type="ECO:0000256" key="6">
    <source>
        <dbReference type="ARBA" id="ARBA00023136"/>
    </source>
</evidence>
<feature type="compositionally biased region" description="Basic and acidic residues" evidence="9">
    <location>
        <begin position="661"/>
        <end position="681"/>
    </location>
</feature>
<evidence type="ECO:0000256" key="2">
    <source>
        <dbReference type="ARBA" id="ARBA00022692"/>
    </source>
</evidence>
<keyword evidence="6 10" id="KW-0472">Membrane</keyword>
<keyword evidence="5 10" id="KW-1133">Transmembrane helix</keyword>
<sequence length="726" mass="84349">ISIVCKKKKKKMERLVILAMIIEVSLSTTSIKTFATLEMKENLPVGTSLLQLNQQNHHEKYYLLNLSGFERKYFRIENENLLINKEIDREEFLQSKRCFDRSYCLIEIHILVNDGQSYFVIPIHIVDVNDNKPEFKNRFIHLKLEENSSNEHQIPIEGAFDGDEGVNGAIVYELDCSLMNRNHETNCSNVFHLNILSRSQFVNQYDQLLLRFGSLGEEENVYKLIVNAFDCNPVEKCREGRRLNNSMRIEIEILNSNEELDLIPLNFDLIIPLKSPLKQGDSLGQVKLKQKRENLLFAISNETVRNDVKVNEQTGELILLNEKISSNRNSYSFAIRYFHLRKQKFLSKQTQISIYFRFMDQIQSISFSYFNQSSVILSQNENLFLIPDKFPLNSSEILFSLQILPLYYSSDEYFLYLNDHQSTFSLVHLQKNIYSLKRLQSSLFYQTPNYFLHFSLQHQLTKQFLSSQFLIELHSISNQTNLCQKHFPYEIFESSTKTRLGKLQVLHTSTEEISSFSSFQVSDDNPNEIFIDQCRMELLQLNSSFPLSQFQLCSSFLPSCFDIQSNVSSSTRMFSFEPTKIKLLFSLAPIELAMVSFAVVFILAMFTMIVIICRLKGVNLCLRIKNYLFYGKKYGLSHAQRLSNAKMTQRVHSIVIRESHSPSMESIKEKTKSDEFAREESNSQINISNDSSRDNGSNRVLEETNQLLDLLVSNRNLHSPRLASEV</sequence>
<keyword evidence="3" id="KW-0677">Repeat</keyword>
<organism evidence="12 13">
    <name type="scientific">Adineta ricciae</name>
    <name type="common">Rotifer</name>
    <dbReference type="NCBI Taxonomy" id="249248"/>
    <lineage>
        <taxon>Eukaryota</taxon>
        <taxon>Metazoa</taxon>
        <taxon>Spiralia</taxon>
        <taxon>Gnathifera</taxon>
        <taxon>Rotifera</taxon>
        <taxon>Eurotatoria</taxon>
        <taxon>Bdelloidea</taxon>
        <taxon>Adinetida</taxon>
        <taxon>Adinetidae</taxon>
        <taxon>Adineta</taxon>
    </lineage>
</organism>
<keyword evidence="4 8" id="KW-0106">Calcium</keyword>
<dbReference type="GO" id="GO:0007156">
    <property type="term" value="P:homophilic cell adhesion via plasma membrane adhesion molecules"/>
    <property type="evidence" value="ECO:0007669"/>
    <property type="project" value="InterPro"/>
</dbReference>
<dbReference type="InterPro" id="IPR020894">
    <property type="entry name" value="Cadherin_CS"/>
</dbReference>